<evidence type="ECO:0000256" key="2">
    <source>
        <dbReference type="ARBA" id="ARBA00022692"/>
    </source>
</evidence>
<dbReference type="AlphaFoldDB" id="A0A6A6IKW1"/>
<protein>
    <submittedName>
        <fullName evidence="7">Uncharacterized protein</fullName>
    </submittedName>
</protein>
<dbReference type="PANTHER" id="PTHR47685">
    <property type="entry name" value="MAGNESIUM TRANSPORT PROTEIN CORA"/>
    <property type="match status" value="1"/>
</dbReference>
<keyword evidence="2 6" id="KW-0812">Transmembrane</keyword>
<dbReference type="InterPro" id="IPR045863">
    <property type="entry name" value="CorA_TM1_TM2"/>
</dbReference>
<dbReference type="OrthoDB" id="341259at2759"/>
<gene>
    <name evidence="7" type="ORF">BU26DRAFT_518560</name>
</gene>
<sequence length="435" mass="49386">MALYMPYIHWDTVSAFKQRNDFVMRCLDKKPSSIPGTLPQSTKRLYQAIKNDINGPNSMHPRRSLDQYFYPSLTDTSSRDNDQVVSKRTKDSPGGPTMVMVDQLWLWLISLNDGSKSVILTCFPQKEVEEGHATTGIENDTDLYHAILSEMQSHYHSTALQYPYGVGPHRVGIYMVSIIIEHAINKMLGYRGESLDFLSIFQGAIRQAAEDTTNHFREFRDALRKKESEPSDLADKRKEVKLALEVLDIMDELNSVKRLLETQLETLAHAVGAIEAFAIPAGDSLLSQLHVRQQDLERYRTQISRMIEDADRTWKSLMNLLDLQQKEESLNKVRSSNELARLARKQADETEAQSQILLLFTIVTIVFLPLSFFTSYFGMNVVEFTGESGNTNQKEVWKVTGPASSGIIAILLIIAWMLYNNAKKRRATRSGGTSR</sequence>
<dbReference type="Pfam" id="PF01544">
    <property type="entry name" value="CorA"/>
    <property type="match status" value="1"/>
</dbReference>
<dbReference type="RefSeq" id="XP_033685127.1">
    <property type="nucleotide sequence ID" value="XM_033828844.1"/>
</dbReference>
<accession>A0A6A6IKW1</accession>
<evidence type="ECO:0000313" key="7">
    <source>
        <dbReference type="EMBL" id="KAF2250123.1"/>
    </source>
</evidence>
<keyword evidence="3 6" id="KW-1133">Transmembrane helix</keyword>
<comment type="subcellular location">
    <subcellularLocation>
        <location evidence="1">Membrane</location>
        <topology evidence="1">Multi-pass membrane protein</topology>
    </subcellularLocation>
</comment>
<evidence type="ECO:0000313" key="8">
    <source>
        <dbReference type="Proteomes" id="UP000800094"/>
    </source>
</evidence>
<evidence type="ECO:0000256" key="5">
    <source>
        <dbReference type="SAM" id="MobiDB-lite"/>
    </source>
</evidence>
<evidence type="ECO:0000256" key="4">
    <source>
        <dbReference type="ARBA" id="ARBA00023136"/>
    </source>
</evidence>
<proteinExistence type="predicted"/>
<dbReference type="Gene3D" id="1.20.58.340">
    <property type="entry name" value="Magnesium transport protein CorA, transmembrane region"/>
    <property type="match status" value="1"/>
</dbReference>
<dbReference type="GeneID" id="54582174"/>
<dbReference type="SUPFAM" id="SSF144083">
    <property type="entry name" value="Magnesium transport protein CorA, transmembrane region"/>
    <property type="match status" value="1"/>
</dbReference>
<dbReference type="PANTHER" id="PTHR47685:SF1">
    <property type="entry name" value="MAGNESIUM TRANSPORT PROTEIN CORA"/>
    <property type="match status" value="1"/>
</dbReference>
<evidence type="ECO:0000256" key="3">
    <source>
        <dbReference type="ARBA" id="ARBA00022989"/>
    </source>
</evidence>
<keyword evidence="8" id="KW-1185">Reference proteome</keyword>
<feature type="transmembrane region" description="Helical" evidence="6">
    <location>
        <begin position="356"/>
        <end position="379"/>
    </location>
</feature>
<evidence type="ECO:0000256" key="6">
    <source>
        <dbReference type="SAM" id="Phobius"/>
    </source>
</evidence>
<feature type="transmembrane region" description="Helical" evidence="6">
    <location>
        <begin position="399"/>
        <end position="419"/>
    </location>
</feature>
<evidence type="ECO:0000256" key="1">
    <source>
        <dbReference type="ARBA" id="ARBA00004141"/>
    </source>
</evidence>
<dbReference type="GO" id="GO:0046873">
    <property type="term" value="F:metal ion transmembrane transporter activity"/>
    <property type="evidence" value="ECO:0007669"/>
    <property type="project" value="InterPro"/>
</dbReference>
<reference evidence="7" key="1">
    <citation type="journal article" date="2020" name="Stud. Mycol.">
        <title>101 Dothideomycetes genomes: a test case for predicting lifestyles and emergence of pathogens.</title>
        <authorList>
            <person name="Haridas S."/>
            <person name="Albert R."/>
            <person name="Binder M."/>
            <person name="Bloem J."/>
            <person name="Labutti K."/>
            <person name="Salamov A."/>
            <person name="Andreopoulos B."/>
            <person name="Baker S."/>
            <person name="Barry K."/>
            <person name="Bills G."/>
            <person name="Bluhm B."/>
            <person name="Cannon C."/>
            <person name="Castanera R."/>
            <person name="Culley D."/>
            <person name="Daum C."/>
            <person name="Ezra D."/>
            <person name="Gonzalez J."/>
            <person name="Henrissat B."/>
            <person name="Kuo A."/>
            <person name="Liang C."/>
            <person name="Lipzen A."/>
            <person name="Lutzoni F."/>
            <person name="Magnuson J."/>
            <person name="Mondo S."/>
            <person name="Nolan M."/>
            <person name="Ohm R."/>
            <person name="Pangilinan J."/>
            <person name="Park H.-J."/>
            <person name="Ramirez L."/>
            <person name="Alfaro M."/>
            <person name="Sun H."/>
            <person name="Tritt A."/>
            <person name="Yoshinaga Y."/>
            <person name="Zwiers L.-H."/>
            <person name="Turgeon B."/>
            <person name="Goodwin S."/>
            <person name="Spatafora J."/>
            <person name="Crous P."/>
            <person name="Grigoriev I."/>
        </authorList>
    </citation>
    <scope>NUCLEOTIDE SEQUENCE</scope>
    <source>
        <strain evidence="7">CBS 122368</strain>
    </source>
</reference>
<keyword evidence="4 6" id="KW-0472">Membrane</keyword>
<name>A0A6A6IKW1_9PLEO</name>
<organism evidence="7 8">
    <name type="scientific">Trematosphaeria pertusa</name>
    <dbReference type="NCBI Taxonomy" id="390896"/>
    <lineage>
        <taxon>Eukaryota</taxon>
        <taxon>Fungi</taxon>
        <taxon>Dikarya</taxon>
        <taxon>Ascomycota</taxon>
        <taxon>Pezizomycotina</taxon>
        <taxon>Dothideomycetes</taxon>
        <taxon>Pleosporomycetidae</taxon>
        <taxon>Pleosporales</taxon>
        <taxon>Massarineae</taxon>
        <taxon>Trematosphaeriaceae</taxon>
        <taxon>Trematosphaeria</taxon>
    </lineage>
</organism>
<dbReference type="GO" id="GO:0016020">
    <property type="term" value="C:membrane"/>
    <property type="evidence" value="ECO:0007669"/>
    <property type="project" value="UniProtKB-SubCell"/>
</dbReference>
<dbReference type="EMBL" id="ML987194">
    <property type="protein sequence ID" value="KAF2250123.1"/>
    <property type="molecule type" value="Genomic_DNA"/>
</dbReference>
<feature type="region of interest" description="Disordered" evidence="5">
    <location>
        <begin position="74"/>
        <end position="93"/>
    </location>
</feature>
<dbReference type="InterPro" id="IPR002523">
    <property type="entry name" value="MgTranspt_CorA/ZnTranspt_ZntB"/>
</dbReference>
<dbReference type="Proteomes" id="UP000800094">
    <property type="component" value="Unassembled WGS sequence"/>
</dbReference>
<dbReference type="InterPro" id="IPR050829">
    <property type="entry name" value="CorA_MIT"/>
</dbReference>